<comment type="similarity">
    <text evidence="3">Belongs to the NusB family.</text>
</comment>
<evidence type="ECO:0000256" key="5">
    <source>
        <dbReference type="ARBA" id="ARBA00022490"/>
    </source>
</evidence>
<comment type="function">
    <text evidence="1">Specifically methylates the cytosine at position 967 (m5C967) of 16S rRNA.</text>
</comment>
<dbReference type="FunFam" id="3.40.50.150:FF:000022">
    <property type="entry name" value="Ribosomal RNA small subunit methyltransferase B"/>
    <property type="match status" value="1"/>
</dbReference>
<dbReference type="SUPFAM" id="SSF48013">
    <property type="entry name" value="NusB-like"/>
    <property type="match status" value="1"/>
</dbReference>
<evidence type="ECO:0000256" key="13">
    <source>
        <dbReference type="ARBA" id="ARBA00023163"/>
    </source>
</evidence>
<dbReference type="GO" id="GO:0003723">
    <property type="term" value="F:RNA binding"/>
    <property type="evidence" value="ECO:0007669"/>
    <property type="project" value="UniProtKB-UniRule"/>
</dbReference>
<dbReference type="PANTHER" id="PTHR22807">
    <property type="entry name" value="NOP2 YEAST -RELATED NOL1/NOP2/FMU SUN DOMAIN-CONTAINING"/>
    <property type="match status" value="1"/>
</dbReference>
<dbReference type="InterPro" id="IPR001678">
    <property type="entry name" value="MeTrfase_RsmB-F_NOP2_dom"/>
</dbReference>
<dbReference type="NCBIfam" id="TIGR01951">
    <property type="entry name" value="nusB"/>
    <property type="match status" value="1"/>
</dbReference>
<dbReference type="EMBL" id="ACXX02000007">
    <property type="protein sequence ID" value="EGD47653.1"/>
    <property type="molecule type" value="Genomic_DNA"/>
</dbReference>
<evidence type="ECO:0000313" key="19">
    <source>
        <dbReference type="EMBL" id="EGD47653.1"/>
    </source>
</evidence>
<keyword evidence="8 17" id="KW-0808">Transferase</keyword>
<proteinExistence type="inferred from homology"/>
<gene>
    <name evidence="19" type="ORF">Cpap_1848</name>
</gene>
<dbReference type="FunFam" id="3.30.70.1170:FF:000003">
    <property type="entry name" value="16S rRNA (Cytosine(967)-C(5))-methyltransferase RsmB"/>
    <property type="match status" value="1"/>
</dbReference>
<evidence type="ECO:0000256" key="9">
    <source>
        <dbReference type="ARBA" id="ARBA00022691"/>
    </source>
</evidence>
<keyword evidence="13" id="KW-0804">Transcription</keyword>
<organism evidence="19 20">
    <name type="scientific">Ruminiclostridium papyrosolvens DSM 2782</name>
    <dbReference type="NCBI Taxonomy" id="588581"/>
    <lineage>
        <taxon>Bacteria</taxon>
        <taxon>Bacillati</taxon>
        <taxon>Bacillota</taxon>
        <taxon>Clostridia</taxon>
        <taxon>Eubacteriales</taxon>
        <taxon>Oscillospiraceae</taxon>
        <taxon>Ruminiclostridium</taxon>
    </lineage>
</organism>
<dbReference type="NCBIfam" id="TIGR00563">
    <property type="entry name" value="rsmB"/>
    <property type="match status" value="1"/>
</dbReference>
<dbReference type="NCBIfam" id="TIGR00446">
    <property type="entry name" value="nop2p"/>
    <property type="match status" value="1"/>
</dbReference>
<dbReference type="GO" id="GO:0008649">
    <property type="term" value="F:rRNA methyltransferase activity"/>
    <property type="evidence" value="ECO:0007669"/>
    <property type="project" value="InterPro"/>
</dbReference>
<evidence type="ECO:0000259" key="18">
    <source>
        <dbReference type="PROSITE" id="PS51686"/>
    </source>
</evidence>
<keyword evidence="20" id="KW-1185">Reference proteome</keyword>
<evidence type="ECO:0000313" key="20">
    <source>
        <dbReference type="Proteomes" id="UP000003860"/>
    </source>
</evidence>
<keyword evidence="11 17" id="KW-0694">RNA-binding</keyword>
<sequence>MVKEIKLIKDGIWLMEVNVAVDLARETALKILYDITENQAYSNISVNRHLDNDKLREIDRSFATELVYGTVKWLLQIDYIIGKYSSVKLKKLSPWIKNVLRLGVYQLLHTDRIPVSAACNTAVELAKRYGHQASSRFVNAVLRNISKNIDNIPYPDKSDIASYLSIFYSHPVWMVQKWIELYGKEFTEELLKSNNQVPDFIIRTNTLKTDRQTLLDLLHKEGINAEPGRYIEEAVILKNPSSISNLETFKKGYFQVQDESSMLAGKILDPKEGETVIDVCSAPGGKATHIAQIMNNNGTVLARDIYEHKLNLIEQSCRRLGIDIIKTEIHDACDIDENLIGKADRVLIDAPCSGLGIIRKKPDIKYSRTENELKEITDLQQKILNIAARYLKVGGYLIYSTCTIQPQENLEIVQDFLAKNAGFKLSGFRELMPSALDISSSEEGYIQLYPNINQTDGFFISKIKREK</sequence>
<dbReference type="InterPro" id="IPR011023">
    <property type="entry name" value="Nop2p"/>
</dbReference>
<dbReference type="GO" id="GO:0031564">
    <property type="term" value="P:transcription antitermination"/>
    <property type="evidence" value="ECO:0007669"/>
    <property type="project" value="UniProtKB-KW"/>
</dbReference>
<dbReference type="InterPro" id="IPR049560">
    <property type="entry name" value="MeTrfase_RsmB-F_NOP2_cat"/>
</dbReference>
<feature type="binding site" evidence="17">
    <location>
        <position position="331"/>
    </location>
    <ligand>
        <name>S-adenosyl-L-methionine</name>
        <dbReference type="ChEBI" id="CHEBI:59789"/>
    </ligand>
</feature>
<evidence type="ECO:0000256" key="17">
    <source>
        <dbReference type="PROSITE-ProRule" id="PRU01023"/>
    </source>
</evidence>
<dbReference type="eggNOG" id="COG0144">
    <property type="taxonomic scope" value="Bacteria"/>
</dbReference>
<accession>F1TDL5</accession>
<dbReference type="GO" id="GO:0005737">
    <property type="term" value="C:cytoplasm"/>
    <property type="evidence" value="ECO:0007669"/>
    <property type="project" value="UniProtKB-SubCell"/>
</dbReference>
<dbReference type="eggNOG" id="COG0781">
    <property type="taxonomic scope" value="Bacteria"/>
</dbReference>
<dbReference type="Gene3D" id="1.10.940.10">
    <property type="entry name" value="NusB-like"/>
    <property type="match status" value="1"/>
</dbReference>
<dbReference type="Pfam" id="PF01189">
    <property type="entry name" value="Methyltr_RsmB-F"/>
    <property type="match status" value="1"/>
</dbReference>
<keyword evidence="10" id="KW-0889">Transcription antitermination</keyword>
<dbReference type="SUPFAM" id="SSF53335">
    <property type="entry name" value="S-adenosyl-L-methionine-dependent methyltransferases"/>
    <property type="match status" value="1"/>
</dbReference>
<evidence type="ECO:0000256" key="8">
    <source>
        <dbReference type="ARBA" id="ARBA00022679"/>
    </source>
</evidence>
<evidence type="ECO:0000256" key="7">
    <source>
        <dbReference type="ARBA" id="ARBA00022603"/>
    </source>
</evidence>
<feature type="binding site" evidence="17">
    <location>
        <begin position="280"/>
        <end position="286"/>
    </location>
    <ligand>
        <name>S-adenosyl-L-methionine</name>
        <dbReference type="ChEBI" id="CHEBI:59789"/>
    </ligand>
</feature>
<feature type="domain" description="SAM-dependent MTase RsmB/NOP-type" evidence="18">
    <location>
        <begin position="190"/>
        <end position="466"/>
    </location>
</feature>
<dbReference type="PANTHER" id="PTHR22807:SF53">
    <property type="entry name" value="RIBOSOMAL RNA SMALL SUBUNIT METHYLTRANSFERASE B-RELATED"/>
    <property type="match status" value="1"/>
</dbReference>
<dbReference type="InterPro" id="IPR006027">
    <property type="entry name" value="NusB_RsmB_TIM44"/>
</dbReference>
<evidence type="ECO:0000256" key="11">
    <source>
        <dbReference type="ARBA" id="ARBA00022884"/>
    </source>
</evidence>
<reference evidence="19" key="2">
    <citation type="submission" date="2011-01" db="EMBL/GenBank/DDBJ databases">
        <title>The Non-contiguous Finished genome of Clostridium papyrosolvens.</title>
        <authorList>
            <person name="Lucas S."/>
            <person name="Copeland A."/>
            <person name="Lapidus A."/>
            <person name="Cheng J.-F."/>
            <person name="Goodwin L."/>
            <person name="Pitluck S."/>
            <person name="Misra M."/>
            <person name="Chertkov O."/>
            <person name="Detter J.C."/>
            <person name="Han C."/>
            <person name="Tapia R."/>
            <person name="Land M."/>
            <person name="Hauser L."/>
            <person name="Kyrpides N."/>
            <person name="Ivanova N."/>
            <person name="Pagani I."/>
            <person name="Mouttaki H."/>
            <person name="He Z."/>
            <person name="Zhou J."/>
            <person name="Hemme C.L."/>
            <person name="Woyke T."/>
        </authorList>
    </citation>
    <scope>NUCLEOTIDE SEQUENCE [LARGE SCALE GENOMIC DNA]</scope>
    <source>
        <strain evidence="19">DSM 2782</strain>
    </source>
</reference>
<evidence type="ECO:0000256" key="14">
    <source>
        <dbReference type="ARBA" id="ARBA00030399"/>
    </source>
</evidence>
<feature type="binding site" evidence="17">
    <location>
        <position position="349"/>
    </location>
    <ligand>
        <name>S-adenosyl-L-methionine</name>
        <dbReference type="ChEBI" id="CHEBI:59789"/>
    </ligand>
</feature>
<dbReference type="Gene3D" id="3.40.50.150">
    <property type="entry name" value="Vaccinia Virus protein VP39"/>
    <property type="match status" value="1"/>
</dbReference>
<dbReference type="GO" id="GO:0006353">
    <property type="term" value="P:DNA-templated transcription termination"/>
    <property type="evidence" value="ECO:0007669"/>
    <property type="project" value="InterPro"/>
</dbReference>
<keyword evidence="6" id="KW-0698">rRNA processing</keyword>
<dbReference type="InterPro" id="IPR011605">
    <property type="entry name" value="NusB_fam"/>
</dbReference>
<evidence type="ECO:0000256" key="2">
    <source>
        <dbReference type="ARBA" id="ARBA00004496"/>
    </source>
</evidence>
<dbReference type="NCBIfam" id="NF011494">
    <property type="entry name" value="PRK14902.1"/>
    <property type="match status" value="1"/>
</dbReference>
<comment type="caution">
    <text evidence="19">The sequence shown here is derived from an EMBL/GenBank/DDBJ whole genome shotgun (WGS) entry which is preliminary data.</text>
</comment>
<dbReference type="InterPro" id="IPR029063">
    <property type="entry name" value="SAM-dependent_MTases_sf"/>
</dbReference>
<dbReference type="Pfam" id="PF01029">
    <property type="entry name" value="NusB"/>
    <property type="match status" value="1"/>
</dbReference>
<dbReference type="InterPro" id="IPR054728">
    <property type="entry name" value="RsmB-like_ferredoxin"/>
</dbReference>
<comment type="similarity">
    <text evidence="17">Belongs to the class I-like SAM-binding methyltransferase superfamily. RsmB/NOP family.</text>
</comment>
<evidence type="ECO:0000256" key="12">
    <source>
        <dbReference type="ARBA" id="ARBA00023015"/>
    </source>
</evidence>
<evidence type="ECO:0000256" key="6">
    <source>
        <dbReference type="ARBA" id="ARBA00022552"/>
    </source>
</evidence>
<dbReference type="InterPro" id="IPR004573">
    <property type="entry name" value="rRNA_ssu_MeTfrase_B"/>
</dbReference>
<keyword evidence="12" id="KW-0805">Transcription regulation</keyword>
<evidence type="ECO:0000256" key="15">
    <source>
        <dbReference type="ARBA" id="ARBA00031088"/>
    </source>
</evidence>
<dbReference type="Proteomes" id="UP000003860">
    <property type="component" value="Unassembled WGS sequence"/>
</dbReference>
<name>F1TDL5_9FIRM</name>
<evidence type="ECO:0000256" key="4">
    <source>
        <dbReference type="ARBA" id="ARBA00012140"/>
    </source>
</evidence>
<comment type="subcellular location">
    <subcellularLocation>
        <location evidence="2">Cytoplasm</location>
    </subcellularLocation>
</comment>
<dbReference type="InterPro" id="IPR035926">
    <property type="entry name" value="NusB-like_sf"/>
</dbReference>
<evidence type="ECO:0000256" key="1">
    <source>
        <dbReference type="ARBA" id="ARBA00002724"/>
    </source>
</evidence>
<evidence type="ECO:0000256" key="10">
    <source>
        <dbReference type="ARBA" id="ARBA00022814"/>
    </source>
</evidence>
<evidence type="ECO:0000256" key="16">
    <source>
        <dbReference type="ARBA" id="ARBA00047283"/>
    </source>
</evidence>
<dbReference type="PRINTS" id="PR02008">
    <property type="entry name" value="RCMTFAMILY"/>
</dbReference>
<dbReference type="PROSITE" id="PS51686">
    <property type="entry name" value="SAM_MT_RSMB_NOP"/>
    <property type="match status" value="1"/>
</dbReference>
<keyword evidence="7 17" id="KW-0489">Methyltransferase</keyword>
<dbReference type="STRING" id="588581.Cpap_1848"/>
<keyword evidence="9 17" id="KW-0949">S-adenosyl-L-methionine</keyword>
<comment type="catalytic activity">
    <reaction evidence="16">
        <text>cytidine(967) in 16S rRNA + S-adenosyl-L-methionine = 5-methylcytidine(967) in 16S rRNA + S-adenosyl-L-homocysteine + H(+)</text>
        <dbReference type="Rhea" id="RHEA:42748"/>
        <dbReference type="Rhea" id="RHEA-COMP:10219"/>
        <dbReference type="Rhea" id="RHEA-COMP:10220"/>
        <dbReference type="ChEBI" id="CHEBI:15378"/>
        <dbReference type="ChEBI" id="CHEBI:57856"/>
        <dbReference type="ChEBI" id="CHEBI:59789"/>
        <dbReference type="ChEBI" id="CHEBI:74483"/>
        <dbReference type="ChEBI" id="CHEBI:82748"/>
        <dbReference type="EC" id="2.1.1.176"/>
    </reaction>
</comment>
<dbReference type="Pfam" id="PF22458">
    <property type="entry name" value="RsmF-B_ferredox"/>
    <property type="match status" value="1"/>
</dbReference>
<dbReference type="Gene3D" id="3.30.70.1170">
    <property type="entry name" value="Sun protein, domain 3"/>
    <property type="match status" value="1"/>
</dbReference>
<evidence type="ECO:0000256" key="3">
    <source>
        <dbReference type="ARBA" id="ARBA00005952"/>
    </source>
</evidence>
<reference evidence="19" key="1">
    <citation type="submission" date="2009-07" db="EMBL/GenBank/DDBJ databases">
        <authorList>
            <consortium name="US DOE Joint Genome Institute (JGI-PGF)"/>
            <person name="Lucas S."/>
            <person name="Copeland A."/>
            <person name="Lapidus A."/>
            <person name="Glavina del Rio T."/>
            <person name="Tice H."/>
            <person name="Bruce D."/>
            <person name="Goodwin L."/>
            <person name="Pitluck S."/>
            <person name="Larimer F."/>
            <person name="Land M.L."/>
            <person name="Mouttaki H."/>
            <person name="He Z."/>
            <person name="Zhou J."/>
            <person name="Hemme C.L."/>
        </authorList>
    </citation>
    <scope>NUCLEOTIDE SEQUENCE</scope>
    <source>
        <strain evidence="19">DSM 2782</strain>
    </source>
</reference>
<feature type="active site" description="Nucleophile" evidence="17">
    <location>
        <position position="402"/>
    </location>
</feature>
<dbReference type="InterPro" id="IPR023267">
    <property type="entry name" value="RCMT"/>
</dbReference>
<dbReference type="EC" id="2.1.1.176" evidence="4"/>
<dbReference type="AlphaFoldDB" id="F1TDL5"/>
<keyword evidence="5" id="KW-0963">Cytoplasm</keyword>
<protein>
    <recommendedName>
        <fullName evidence="4">16S rRNA (cytosine(967)-C(5))-methyltransferase</fullName>
        <ecNumber evidence="4">2.1.1.176</ecNumber>
    </recommendedName>
    <alternativeName>
        <fullName evidence="14">16S rRNA m5C967 methyltransferase</fullName>
    </alternativeName>
    <alternativeName>
        <fullName evidence="15">rRNA (cytosine-C(5)-)-methyltransferase RsmB</fullName>
    </alternativeName>
</protein>
<feature type="binding site" evidence="17">
    <location>
        <position position="304"/>
    </location>
    <ligand>
        <name>S-adenosyl-L-methionine</name>
        <dbReference type="ChEBI" id="CHEBI:59789"/>
    </ligand>
</feature>
<dbReference type="CDD" id="cd02440">
    <property type="entry name" value="AdoMet_MTases"/>
    <property type="match status" value="1"/>
</dbReference>